<accession>A0A0K2VI07</accession>
<evidence type="ECO:0000313" key="1">
    <source>
        <dbReference type="EMBL" id="CDW49985.1"/>
    </source>
</evidence>
<sequence>MPISQDGDWSKPNVSDKFKNFEEPLFHYF</sequence>
<organism evidence="1">
    <name type="scientific">Lepeophtheirus salmonis</name>
    <name type="common">Salmon louse</name>
    <name type="synonym">Caligus salmonis</name>
    <dbReference type="NCBI Taxonomy" id="72036"/>
    <lineage>
        <taxon>Eukaryota</taxon>
        <taxon>Metazoa</taxon>
        <taxon>Ecdysozoa</taxon>
        <taxon>Arthropoda</taxon>
        <taxon>Crustacea</taxon>
        <taxon>Multicrustacea</taxon>
        <taxon>Hexanauplia</taxon>
        <taxon>Copepoda</taxon>
        <taxon>Siphonostomatoida</taxon>
        <taxon>Caligidae</taxon>
        <taxon>Lepeophtheirus</taxon>
    </lineage>
</organism>
<dbReference type="EMBL" id="HACA01032624">
    <property type="protein sequence ID" value="CDW49985.1"/>
    <property type="molecule type" value="Transcribed_RNA"/>
</dbReference>
<proteinExistence type="predicted"/>
<name>A0A0K2VI07_LEPSM</name>
<protein>
    <submittedName>
        <fullName evidence="1">Uncharacterized protein</fullName>
    </submittedName>
</protein>
<dbReference type="AlphaFoldDB" id="A0A0K2VI07"/>
<reference evidence="1" key="1">
    <citation type="submission" date="2014-05" db="EMBL/GenBank/DDBJ databases">
        <authorList>
            <person name="Chronopoulou M."/>
        </authorList>
    </citation>
    <scope>NUCLEOTIDE SEQUENCE</scope>
    <source>
        <tissue evidence="1">Whole organism</tissue>
    </source>
</reference>